<dbReference type="SUPFAM" id="SSF52540">
    <property type="entry name" value="P-loop containing nucleoside triphosphate hydrolases"/>
    <property type="match status" value="1"/>
</dbReference>
<dbReference type="NCBIfam" id="TIGR01187">
    <property type="entry name" value="potA"/>
    <property type="match status" value="1"/>
</dbReference>
<dbReference type="GO" id="GO:0015847">
    <property type="term" value="P:putrescine transport"/>
    <property type="evidence" value="ECO:0007669"/>
    <property type="project" value="UniProtKB-ARBA"/>
</dbReference>
<dbReference type="Gene3D" id="3.40.50.300">
    <property type="entry name" value="P-loop containing nucleotide triphosphate hydrolases"/>
    <property type="match status" value="1"/>
</dbReference>
<dbReference type="FunFam" id="3.40.50.300:FF:000133">
    <property type="entry name" value="Spermidine/putrescine import ATP-binding protein PotA"/>
    <property type="match status" value="1"/>
</dbReference>
<dbReference type="EC" id="7.6.2.11" evidence="7"/>
<dbReference type="Pfam" id="PF08402">
    <property type="entry name" value="TOBE_2"/>
    <property type="match status" value="1"/>
</dbReference>
<keyword evidence="10" id="KW-1185">Reference proteome</keyword>
<dbReference type="PANTHER" id="PTHR42781:SF4">
    <property type="entry name" value="SPERMIDINE_PUTRESCINE IMPORT ATP-BINDING PROTEIN POTA"/>
    <property type="match status" value="1"/>
</dbReference>
<comment type="similarity">
    <text evidence="7">Belongs to the ABC transporter superfamily. Spermidine/putrescine importer (TC 3.A.1.11.1) family.</text>
</comment>
<dbReference type="Gene3D" id="2.40.50.100">
    <property type="match status" value="1"/>
</dbReference>
<evidence type="ECO:0000313" key="10">
    <source>
        <dbReference type="Proteomes" id="UP000199064"/>
    </source>
</evidence>
<dbReference type="SUPFAM" id="SSF50331">
    <property type="entry name" value="MOP-like"/>
    <property type="match status" value="1"/>
</dbReference>
<evidence type="ECO:0000256" key="5">
    <source>
        <dbReference type="ARBA" id="ARBA00022967"/>
    </source>
</evidence>
<dbReference type="PROSITE" id="PS00211">
    <property type="entry name" value="ABC_TRANSPORTER_1"/>
    <property type="match status" value="1"/>
</dbReference>
<dbReference type="EMBL" id="FNSL01000001">
    <property type="protein sequence ID" value="SEB44060.1"/>
    <property type="molecule type" value="Genomic_DNA"/>
</dbReference>
<evidence type="ECO:0000256" key="3">
    <source>
        <dbReference type="ARBA" id="ARBA00022741"/>
    </source>
</evidence>
<reference evidence="10" key="1">
    <citation type="submission" date="2016-10" db="EMBL/GenBank/DDBJ databases">
        <authorList>
            <person name="Varghese N."/>
            <person name="Submissions S."/>
        </authorList>
    </citation>
    <scope>NUCLEOTIDE SEQUENCE [LARGE SCALE GENOMIC DNA]</scope>
    <source>
        <strain evidence="10">ES.061</strain>
    </source>
</reference>
<accession>A0A1H4JCL0</accession>
<dbReference type="InterPro" id="IPR003439">
    <property type="entry name" value="ABC_transporter-like_ATP-bd"/>
</dbReference>
<proteinExistence type="inferred from homology"/>
<organism evidence="9 10">
    <name type="scientific">Nitratireductor aquibiodomus</name>
    <dbReference type="NCBI Taxonomy" id="204799"/>
    <lineage>
        <taxon>Bacteria</taxon>
        <taxon>Pseudomonadati</taxon>
        <taxon>Pseudomonadota</taxon>
        <taxon>Alphaproteobacteria</taxon>
        <taxon>Hyphomicrobiales</taxon>
        <taxon>Phyllobacteriaceae</taxon>
        <taxon>Nitratireductor</taxon>
    </lineage>
</organism>
<evidence type="ECO:0000256" key="4">
    <source>
        <dbReference type="ARBA" id="ARBA00022840"/>
    </source>
</evidence>
<dbReference type="InterPro" id="IPR027417">
    <property type="entry name" value="P-loop_NTPase"/>
</dbReference>
<dbReference type="GO" id="GO:0005524">
    <property type="term" value="F:ATP binding"/>
    <property type="evidence" value="ECO:0007669"/>
    <property type="project" value="UniProtKB-KW"/>
</dbReference>
<dbReference type="InterPro" id="IPR013611">
    <property type="entry name" value="Transp-assoc_OB_typ2"/>
</dbReference>
<dbReference type="InterPro" id="IPR050093">
    <property type="entry name" value="ABC_SmlMolc_Importer"/>
</dbReference>
<dbReference type="InterPro" id="IPR005893">
    <property type="entry name" value="PotA-like"/>
</dbReference>
<name>A0A1H4JCL0_9HYPH</name>
<dbReference type="Pfam" id="PF00005">
    <property type="entry name" value="ABC_tran"/>
    <property type="match status" value="1"/>
</dbReference>
<dbReference type="GO" id="GO:0015417">
    <property type="term" value="F:ABC-type polyamine transporter activity"/>
    <property type="evidence" value="ECO:0007669"/>
    <property type="project" value="UniProtKB-EC"/>
</dbReference>
<keyword evidence="4 7" id="KW-0067">ATP-binding</keyword>
<evidence type="ECO:0000259" key="8">
    <source>
        <dbReference type="PROSITE" id="PS50893"/>
    </source>
</evidence>
<keyword evidence="6 7" id="KW-0472">Membrane</keyword>
<comment type="catalytic activity">
    <reaction evidence="7">
        <text>ATP + H2O + polyamine-[polyamine-binding protein]Side 1 = ADP + phosphate + polyamineSide 2 + [polyamine-binding protein]Side 1.</text>
        <dbReference type="EC" id="7.6.2.11"/>
    </reaction>
</comment>
<dbReference type="PANTHER" id="PTHR42781">
    <property type="entry name" value="SPERMIDINE/PUTRESCINE IMPORT ATP-BINDING PROTEIN POTA"/>
    <property type="match status" value="1"/>
</dbReference>
<keyword evidence="5 7" id="KW-1278">Translocase</keyword>
<dbReference type="GO" id="GO:0016887">
    <property type="term" value="F:ATP hydrolysis activity"/>
    <property type="evidence" value="ECO:0007669"/>
    <property type="project" value="InterPro"/>
</dbReference>
<evidence type="ECO:0000256" key="6">
    <source>
        <dbReference type="ARBA" id="ARBA00023136"/>
    </source>
</evidence>
<keyword evidence="1 7" id="KW-0813">Transport</keyword>
<dbReference type="AlphaFoldDB" id="A0A1H4JCL0"/>
<keyword evidence="2 7" id="KW-1003">Cell membrane</keyword>
<protein>
    <recommendedName>
        <fullName evidence="7">Spermidine/putrescine import ATP-binding protein PotA</fullName>
        <ecNumber evidence="7">7.6.2.11</ecNumber>
    </recommendedName>
</protein>
<keyword evidence="3 7" id="KW-0547">Nucleotide-binding</keyword>
<evidence type="ECO:0000256" key="1">
    <source>
        <dbReference type="ARBA" id="ARBA00022448"/>
    </source>
</evidence>
<dbReference type="Proteomes" id="UP000199064">
    <property type="component" value="Unassembled WGS sequence"/>
</dbReference>
<evidence type="ECO:0000256" key="7">
    <source>
        <dbReference type="RuleBase" id="RU364083"/>
    </source>
</evidence>
<dbReference type="PROSITE" id="PS50893">
    <property type="entry name" value="ABC_TRANSPORTER_2"/>
    <property type="match status" value="1"/>
</dbReference>
<evidence type="ECO:0000256" key="2">
    <source>
        <dbReference type="ARBA" id="ARBA00022475"/>
    </source>
</evidence>
<sequence length="388" mass="42055">MGLHDENLRPGARVSAVPVSKIMAEAEPVIQLKGICKHYGSVVGVDHVDLSVRNGEFLTLLGPSGCGKSTLLRMIGGFETPTGGTVHLAGEDITGLPPQRRDVNMMFQDYALFPHMSVGQNIAYGLLMKGIRGMAAQDRVREALRLVGLEDKIDQRPHQLSGGQRQRIALARAIVREPKVLLLDEPLSALDAKLREQMQVELKHMQERLGITFIMVTHDQSEALVMSDRIVVMQAGNIAQDGTPEDLYERPASPYVANFIGTTNFLSAKLLSQEGTLAVVEVAGQKITISNAPVHLNGNTLQIGVRPEKARIVADGSAPGDNLLRGRVKENIYLGLGLRTVTELADGSLISTDTMLPRGIASHKHARPGDEVVISLEPHNIFLFEAGS</sequence>
<dbReference type="InterPro" id="IPR003593">
    <property type="entry name" value="AAA+_ATPase"/>
</dbReference>
<gene>
    <name evidence="7" type="primary">potA</name>
    <name evidence="9" type="ORF">SAMN05216452_1252</name>
</gene>
<dbReference type="InterPro" id="IPR017871">
    <property type="entry name" value="ABC_transporter-like_CS"/>
</dbReference>
<dbReference type="RefSeq" id="WP_090327552.1">
    <property type="nucleotide sequence ID" value="NZ_FNSL01000001.1"/>
</dbReference>
<dbReference type="GO" id="GO:0043190">
    <property type="term" value="C:ATP-binding cassette (ABC) transporter complex"/>
    <property type="evidence" value="ECO:0007669"/>
    <property type="project" value="InterPro"/>
</dbReference>
<dbReference type="InterPro" id="IPR008995">
    <property type="entry name" value="Mo/tungstate-bd_C_term_dom"/>
</dbReference>
<evidence type="ECO:0000313" key="9">
    <source>
        <dbReference type="EMBL" id="SEB44060.1"/>
    </source>
</evidence>
<feature type="domain" description="ABC transporter" evidence="8">
    <location>
        <begin position="30"/>
        <end position="260"/>
    </location>
</feature>
<comment type="subunit">
    <text evidence="7">The complex is composed of two ATP-binding proteins (PotA), two transmembrane proteins (PotB and PotC) and a solute-binding protein (PotD).</text>
</comment>
<dbReference type="SMART" id="SM00382">
    <property type="entry name" value="AAA"/>
    <property type="match status" value="1"/>
</dbReference>
<comment type="function">
    <text evidence="7">Part of the ABC transporter complex PotABCD involved in spermidine/putrescine import. Responsible for energy coupling to the transport system.</text>
</comment>